<name>A0A2S7IWK7_9HYPH</name>
<evidence type="ECO:0000256" key="6">
    <source>
        <dbReference type="ARBA" id="ARBA00022970"/>
    </source>
</evidence>
<dbReference type="OrthoDB" id="9776369at2"/>
<dbReference type="AlphaFoldDB" id="A0A2S7IWK7"/>
<dbReference type="InterPro" id="IPR003439">
    <property type="entry name" value="ABC_transporter-like_ATP-bd"/>
</dbReference>
<dbReference type="SMART" id="SM00382">
    <property type="entry name" value="AAA"/>
    <property type="match status" value="1"/>
</dbReference>
<reference evidence="8 9" key="1">
    <citation type="submission" date="2018-02" db="EMBL/GenBank/DDBJ databases">
        <title>Draft genome sequence of Ochrobactrum oryzae found in Brazil.</title>
        <authorList>
            <person name="Cerdeira L."/>
            <person name="Andrade F."/>
            <person name="Zacariotto T."/>
            <person name="Barbosa B."/>
            <person name="Santos S."/>
            <person name="Cassetari V."/>
            <person name="Lincopan N."/>
        </authorList>
    </citation>
    <scope>NUCLEOTIDE SEQUENCE [LARGE SCALE GENOMIC DNA]</scope>
    <source>
        <strain evidence="8 9">OA447</strain>
    </source>
</reference>
<accession>A0A2S7IWK7</accession>
<dbReference type="GO" id="GO:0015807">
    <property type="term" value="P:L-amino acid transport"/>
    <property type="evidence" value="ECO:0007669"/>
    <property type="project" value="TreeGrafter"/>
</dbReference>
<dbReference type="InterPro" id="IPR017871">
    <property type="entry name" value="ABC_transporter-like_CS"/>
</dbReference>
<dbReference type="SUPFAM" id="SSF52540">
    <property type="entry name" value="P-loop containing nucleoside triphosphate hydrolases"/>
    <property type="match status" value="1"/>
</dbReference>
<dbReference type="Gene3D" id="3.40.50.300">
    <property type="entry name" value="P-loop containing nucleotide triphosphate hydrolases"/>
    <property type="match status" value="1"/>
</dbReference>
<organism evidence="8 9">
    <name type="scientific">Brucella oryzae</name>
    <dbReference type="NCBI Taxonomy" id="335286"/>
    <lineage>
        <taxon>Bacteria</taxon>
        <taxon>Pseudomonadati</taxon>
        <taxon>Pseudomonadota</taxon>
        <taxon>Alphaproteobacteria</taxon>
        <taxon>Hyphomicrobiales</taxon>
        <taxon>Brucellaceae</taxon>
        <taxon>Brucella/Ochrobactrum group</taxon>
        <taxon>Brucella</taxon>
    </lineage>
</organism>
<keyword evidence="6" id="KW-0029">Amino-acid transport</keyword>
<protein>
    <submittedName>
        <fullName evidence="8">ABC transporter ATP-binding protein</fullName>
    </submittedName>
</protein>
<dbReference type="PROSITE" id="PS50893">
    <property type="entry name" value="ABC_TRANSPORTER_2"/>
    <property type="match status" value="1"/>
</dbReference>
<evidence type="ECO:0000256" key="5">
    <source>
        <dbReference type="ARBA" id="ARBA00022840"/>
    </source>
</evidence>
<evidence type="ECO:0000256" key="4">
    <source>
        <dbReference type="ARBA" id="ARBA00022741"/>
    </source>
</evidence>
<dbReference type="CDD" id="cd03224">
    <property type="entry name" value="ABC_TM1139_LivF_branched"/>
    <property type="match status" value="1"/>
</dbReference>
<comment type="caution">
    <text evidence="8">The sequence shown here is derived from an EMBL/GenBank/DDBJ whole genome shotgun (WGS) entry which is preliminary data.</text>
</comment>
<dbReference type="RefSeq" id="WP_104756783.1">
    <property type="nucleotide sequence ID" value="NZ_JBHEEO010000001.1"/>
</dbReference>
<evidence type="ECO:0000256" key="1">
    <source>
        <dbReference type="ARBA" id="ARBA00004533"/>
    </source>
</evidence>
<keyword evidence="3" id="KW-0813">Transport</keyword>
<evidence type="ECO:0000259" key="7">
    <source>
        <dbReference type="PROSITE" id="PS50893"/>
    </source>
</evidence>
<dbReference type="InterPro" id="IPR003593">
    <property type="entry name" value="AAA+_ATPase"/>
</dbReference>
<dbReference type="GO" id="GO:0005524">
    <property type="term" value="F:ATP binding"/>
    <property type="evidence" value="ECO:0007669"/>
    <property type="project" value="UniProtKB-KW"/>
</dbReference>
<dbReference type="GO" id="GO:0005886">
    <property type="term" value="C:plasma membrane"/>
    <property type="evidence" value="ECO:0007669"/>
    <property type="project" value="UniProtKB-SubCell"/>
</dbReference>
<dbReference type="InterPro" id="IPR027417">
    <property type="entry name" value="P-loop_NTPase"/>
</dbReference>
<evidence type="ECO:0000256" key="2">
    <source>
        <dbReference type="ARBA" id="ARBA00005417"/>
    </source>
</evidence>
<proteinExistence type="inferred from homology"/>
<feature type="domain" description="ABC transporter" evidence="7">
    <location>
        <begin position="2"/>
        <end position="234"/>
    </location>
</feature>
<comment type="subcellular location">
    <subcellularLocation>
        <location evidence="1">Cell inner membrane</location>
    </subcellularLocation>
</comment>
<evidence type="ECO:0000256" key="3">
    <source>
        <dbReference type="ARBA" id="ARBA00022448"/>
    </source>
</evidence>
<sequence>MLDVQSLVVRYGEIQAVRSVSFTVGEGEILALVGANGAGKSSTLSGIAGLVKPKSGKVLFKGADLTGLAAERISRMGIALVPEGRRIFANLTVAENLRLGGASHLGRDDFTRSEAEMLDLFPILRRYYRTRGGLLSGGEQQMLAIARALMSAPSLILLDEPSLGLAPQLIDTVFELIARLRQRGLTVLLIEQNIGLALEIADRAIVLANGAVTMSGSAAELRHSDLVRQAYLGASA</sequence>
<keyword evidence="9" id="KW-1185">Reference proteome</keyword>
<dbReference type="PROSITE" id="PS00211">
    <property type="entry name" value="ABC_TRANSPORTER_1"/>
    <property type="match status" value="1"/>
</dbReference>
<dbReference type="PANTHER" id="PTHR43820">
    <property type="entry name" value="HIGH-AFFINITY BRANCHED-CHAIN AMINO ACID TRANSPORT ATP-BINDING PROTEIN LIVF"/>
    <property type="match status" value="1"/>
</dbReference>
<evidence type="ECO:0000313" key="9">
    <source>
        <dbReference type="Proteomes" id="UP000238493"/>
    </source>
</evidence>
<keyword evidence="4" id="KW-0547">Nucleotide-binding</keyword>
<dbReference type="GO" id="GO:0015658">
    <property type="term" value="F:branched-chain amino acid transmembrane transporter activity"/>
    <property type="evidence" value="ECO:0007669"/>
    <property type="project" value="TreeGrafter"/>
</dbReference>
<dbReference type="Pfam" id="PF00005">
    <property type="entry name" value="ABC_tran"/>
    <property type="match status" value="1"/>
</dbReference>
<dbReference type="GO" id="GO:0016887">
    <property type="term" value="F:ATP hydrolysis activity"/>
    <property type="evidence" value="ECO:0007669"/>
    <property type="project" value="InterPro"/>
</dbReference>
<dbReference type="PANTHER" id="PTHR43820:SF4">
    <property type="entry name" value="HIGH-AFFINITY BRANCHED-CHAIN AMINO ACID TRANSPORT ATP-BINDING PROTEIN LIVF"/>
    <property type="match status" value="1"/>
</dbReference>
<keyword evidence="5 8" id="KW-0067">ATP-binding</keyword>
<comment type="similarity">
    <text evidence="2">Belongs to the ABC transporter superfamily.</text>
</comment>
<dbReference type="EMBL" id="PTRC01000029">
    <property type="protein sequence ID" value="PQA72399.1"/>
    <property type="molecule type" value="Genomic_DNA"/>
</dbReference>
<dbReference type="Proteomes" id="UP000238493">
    <property type="component" value="Unassembled WGS sequence"/>
</dbReference>
<dbReference type="InterPro" id="IPR052156">
    <property type="entry name" value="BCAA_Transport_ATP-bd_LivF"/>
</dbReference>
<gene>
    <name evidence="8" type="ORF">C3731_16840</name>
</gene>
<evidence type="ECO:0000313" key="8">
    <source>
        <dbReference type="EMBL" id="PQA72399.1"/>
    </source>
</evidence>